<name>A0A7W9INU5_9ACTN</name>
<comment type="caution">
    <text evidence="3">The sequence shown here is derived from an EMBL/GenBank/DDBJ whole genome shotgun (WGS) entry which is preliminary data.</text>
</comment>
<keyword evidence="3" id="KW-0645">Protease</keyword>
<evidence type="ECO:0000313" key="4">
    <source>
        <dbReference type="Proteomes" id="UP000540685"/>
    </source>
</evidence>
<dbReference type="GO" id="GO:0006508">
    <property type="term" value="P:proteolysis"/>
    <property type="evidence" value="ECO:0007669"/>
    <property type="project" value="UniProtKB-KW"/>
</dbReference>
<dbReference type="SUPFAM" id="SSF55486">
    <property type="entry name" value="Metalloproteases ('zincins'), catalytic domain"/>
    <property type="match status" value="1"/>
</dbReference>
<keyword evidence="3" id="KW-0482">Metalloprotease</keyword>
<dbReference type="AlphaFoldDB" id="A0A7W9INU5"/>
<reference evidence="3 4" key="1">
    <citation type="submission" date="2020-08" db="EMBL/GenBank/DDBJ databases">
        <title>Sequencing the genomes of 1000 actinobacteria strains.</title>
        <authorList>
            <person name="Klenk H.-P."/>
        </authorList>
    </citation>
    <scope>NUCLEOTIDE SEQUENCE [LARGE SCALE GENOMIC DNA]</scope>
    <source>
        <strain evidence="3 4">DSM 46887</strain>
    </source>
</reference>
<feature type="region of interest" description="Disordered" evidence="1">
    <location>
        <begin position="36"/>
        <end position="67"/>
    </location>
</feature>
<accession>A0A7W9INU5</accession>
<feature type="signal peptide" evidence="2">
    <location>
        <begin position="1"/>
        <end position="25"/>
    </location>
</feature>
<keyword evidence="4" id="KW-1185">Reference proteome</keyword>
<keyword evidence="2" id="KW-0732">Signal</keyword>
<dbReference type="RefSeq" id="WP_184547043.1">
    <property type="nucleotide sequence ID" value="NZ_JACHMP010000001.1"/>
</dbReference>
<evidence type="ECO:0000313" key="3">
    <source>
        <dbReference type="EMBL" id="MBB5823464.1"/>
    </source>
</evidence>
<sequence length="250" mass="26803">MVFSRWRTVRLALTALLATTLTAGAHGTAAASTADDIPWTTSADEAPATAPVDGGASADATAGEPDDLDEDIRSARYVVNGFWAAHWPEFFPGSYTSPGVFGAYDGATGNAPTCFGYRLPDDNALYCWPPYDYITWDADLMRMGYRQGDAWAYLVVAHEWGHAVQARIPESLLIPQLELQADCFAGAALFGAAEDGTLHFEPGDTDEIATALRQYADDTPWTDVSDHGSAAERLDAFETGARQGVEGCLP</sequence>
<keyword evidence="3" id="KW-0378">Hydrolase</keyword>
<evidence type="ECO:0000256" key="2">
    <source>
        <dbReference type="SAM" id="SignalP"/>
    </source>
</evidence>
<protein>
    <submittedName>
        <fullName evidence="3">Putative metalloprotease</fullName>
    </submittedName>
</protein>
<feature type="chain" id="PRO_5039210882" evidence="2">
    <location>
        <begin position="26"/>
        <end position="250"/>
    </location>
</feature>
<proteinExistence type="predicted"/>
<gene>
    <name evidence="3" type="ORF">F4562_006526</name>
</gene>
<dbReference type="EMBL" id="JACHMP010000001">
    <property type="protein sequence ID" value="MBB5823464.1"/>
    <property type="molecule type" value="Genomic_DNA"/>
</dbReference>
<dbReference type="Proteomes" id="UP000540685">
    <property type="component" value="Unassembled WGS sequence"/>
</dbReference>
<organism evidence="3 4">
    <name type="scientific">Streptosporangium becharense</name>
    <dbReference type="NCBI Taxonomy" id="1816182"/>
    <lineage>
        <taxon>Bacteria</taxon>
        <taxon>Bacillati</taxon>
        <taxon>Actinomycetota</taxon>
        <taxon>Actinomycetes</taxon>
        <taxon>Streptosporangiales</taxon>
        <taxon>Streptosporangiaceae</taxon>
        <taxon>Streptosporangium</taxon>
    </lineage>
</organism>
<dbReference type="GO" id="GO:0008237">
    <property type="term" value="F:metallopeptidase activity"/>
    <property type="evidence" value="ECO:0007669"/>
    <property type="project" value="UniProtKB-KW"/>
</dbReference>
<evidence type="ECO:0000256" key="1">
    <source>
        <dbReference type="SAM" id="MobiDB-lite"/>
    </source>
</evidence>